<dbReference type="STRING" id="1196031.A361_17365"/>
<feature type="transmembrane region" description="Helical" evidence="1">
    <location>
        <begin position="125"/>
        <end position="149"/>
    </location>
</feature>
<dbReference type="Proteomes" id="UP000077856">
    <property type="component" value="Chromosome"/>
</dbReference>
<evidence type="ECO:0000256" key="1">
    <source>
        <dbReference type="SAM" id="Phobius"/>
    </source>
</evidence>
<dbReference type="eggNOG" id="ENOG5032VSH">
    <property type="taxonomic scope" value="Bacteria"/>
</dbReference>
<accession>A0A161JFQ1</accession>
<sequence>MILLIASIIAFNMIAFKINKKMTPSQVLQIWTFTIAFQMLFDLVVEFKHHHYWYFSPGVEWAGLLPRLFLIPPVNIIFLNGYPFSKGIIKKMVYMFFFVAAIILYEMAALLPEPWGYFNYGTWKIWYSIMVDPFLLLSLVLFYKFMILLEQKSSFHQKY</sequence>
<keyword evidence="1" id="KW-0812">Transmembrane</keyword>
<keyword evidence="1" id="KW-0472">Membrane</keyword>
<feature type="transmembrane region" description="Helical" evidence="1">
    <location>
        <begin position="27"/>
        <end position="44"/>
    </location>
</feature>
<proteinExistence type="predicted"/>
<reference evidence="2 3" key="1">
    <citation type="submission" date="2016-04" db="EMBL/GenBank/DDBJ databases">
        <title>Complete genome sequence of Bacillus oceanisediminis strain 2691.</title>
        <authorList>
            <person name="Jeong H."/>
            <person name="Kim H.J."/>
            <person name="Lee D.-W."/>
        </authorList>
    </citation>
    <scope>NUCLEOTIDE SEQUENCE [LARGE SCALE GENOMIC DNA]</scope>
    <source>
        <strain evidence="2 3">2691</strain>
    </source>
</reference>
<dbReference type="KEGG" id="bon:A361_17365"/>
<feature type="transmembrane region" description="Helical" evidence="1">
    <location>
        <begin position="94"/>
        <end position="113"/>
    </location>
</feature>
<dbReference type="AlphaFoldDB" id="A0A161JFQ1"/>
<feature type="transmembrane region" description="Helical" evidence="1">
    <location>
        <begin position="64"/>
        <end position="82"/>
    </location>
</feature>
<dbReference type="EMBL" id="CP015506">
    <property type="protein sequence ID" value="AND40845.1"/>
    <property type="molecule type" value="Genomic_DNA"/>
</dbReference>
<name>A0A161JFQ1_9BACI</name>
<keyword evidence="1" id="KW-1133">Transmembrane helix</keyword>
<organism evidence="2 3">
    <name type="scientific">Cytobacillus oceanisediminis 2691</name>
    <dbReference type="NCBI Taxonomy" id="1196031"/>
    <lineage>
        <taxon>Bacteria</taxon>
        <taxon>Bacillati</taxon>
        <taxon>Bacillota</taxon>
        <taxon>Bacilli</taxon>
        <taxon>Bacillales</taxon>
        <taxon>Bacillaceae</taxon>
        <taxon>Cytobacillus</taxon>
    </lineage>
</organism>
<protein>
    <submittedName>
        <fullName evidence="2">Uncharacterized protein</fullName>
    </submittedName>
</protein>
<gene>
    <name evidence="2" type="ORF">A361_17365</name>
</gene>
<dbReference type="RefSeq" id="WP_019382560.1">
    <property type="nucleotide sequence ID" value="NZ_CP015506.1"/>
</dbReference>
<evidence type="ECO:0000313" key="3">
    <source>
        <dbReference type="Proteomes" id="UP000077856"/>
    </source>
</evidence>
<evidence type="ECO:0000313" key="2">
    <source>
        <dbReference type="EMBL" id="AND40845.1"/>
    </source>
</evidence>